<organism evidence="1">
    <name type="scientific">viral metagenome</name>
    <dbReference type="NCBI Taxonomy" id="1070528"/>
    <lineage>
        <taxon>unclassified sequences</taxon>
        <taxon>metagenomes</taxon>
        <taxon>organismal metagenomes</taxon>
    </lineage>
</organism>
<reference evidence="1" key="1">
    <citation type="journal article" date="2020" name="Nature">
        <title>Giant virus diversity and host interactions through global metagenomics.</title>
        <authorList>
            <person name="Schulz F."/>
            <person name="Roux S."/>
            <person name="Paez-Espino D."/>
            <person name="Jungbluth S."/>
            <person name="Walsh D.A."/>
            <person name="Denef V.J."/>
            <person name="McMahon K.D."/>
            <person name="Konstantinidis K.T."/>
            <person name="Eloe-Fadrosh E.A."/>
            <person name="Kyrpides N.C."/>
            <person name="Woyke T."/>
        </authorList>
    </citation>
    <scope>NUCLEOTIDE SEQUENCE</scope>
    <source>
        <strain evidence="1">GVMAG-M-3300024302-11</strain>
    </source>
</reference>
<sequence length="71" mass="8457">MKTLIFIVIVILIILICIPTKERFYGNILYPGVHQYYKDSYQYGLHGNKRNSNLFFGRFSDYIPFINHIIL</sequence>
<dbReference type="EMBL" id="MN740254">
    <property type="protein sequence ID" value="QHT96233.1"/>
    <property type="molecule type" value="Genomic_DNA"/>
</dbReference>
<accession>A0A6C0IXM9</accession>
<name>A0A6C0IXM9_9ZZZZ</name>
<protein>
    <submittedName>
        <fullName evidence="1">Uncharacterized protein</fullName>
    </submittedName>
</protein>
<dbReference type="AlphaFoldDB" id="A0A6C0IXM9"/>
<proteinExistence type="predicted"/>
<evidence type="ECO:0000313" key="1">
    <source>
        <dbReference type="EMBL" id="QHT96233.1"/>
    </source>
</evidence>